<sequence>MAKFASRMSTKSANAPNAAIVLAYVAKFSDWYDWLPDASHPAYGARRVYVTNPMRHASGATVLRFHSRAPLHLVGSLGDRTDFTYDIQDRASEALETWGSLLIEYLNSALKLRDDFGLTTTAPKMTTRTYWRNFLPALPWDQSPRGCRAWAESFHARGARAPI</sequence>
<accession>A0A1H5LLL9</accession>
<gene>
    <name evidence="1" type="ORF">SAMN04489740_2510</name>
</gene>
<reference evidence="1 2" key="1">
    <citation type="submission" date="2016-10" db="EMBL/GenBank/DDBJ databases">
        <authorList>
            <person name="de Groot N.N."/>
        </authorList>
    </citation>
    <scope>NUCLEOTIDE SEQUENCE [LARGE SCALE GENOMIC DNA]</scope>
    <source>
        <strain evidence="1 2">DSM 22274</strain>
    </source>
</reference>
<name>A0A1H5LLL9_9MICC</name>
<evidence type="ECO:0000313" key="2">
    <source>
        <dbReference type="Proteomes" id="UP000182725"/>
    </source>
</evidence>
<proteinExistence type="predicted"/>
<dbReference type="AlphaFoldDB" id="A0A1H5LLL9"/>
<dbReference type="Proteomes" id="UP000182725">
    <property type="component" value="Unassembled WGS sequence"/>
</dbReference>
<evidence type="ECO:0000313" key="1">
    <source>
        <dbReference type="EMBL" id="SEE77900.1"/>
    </source>
</evidence>
<organism evidence="1 2">
    <name type="scientific">Arthrobacter alpinus</name>
    <dbReference type="NCBI Taxonomy" id="656366"/>
    <lineage>
        <taxon>Bacteria</taxon>
        <taxon>Bacillati</taxon>
        <taxon>Actinomycetota</taxon>
        <taxon>Actinomycetes</taxon>
        <taxon>Micrococcales</taxon>
        <taxon>Micrococcaceae</taxon>
        <taxon>Arthrobacter</taxon>
    </lineage>
</organism>
<dbReference type="EMBL" id="FNTV01000001">
    <property type="protein sequence ID" value="SEE77900.1"/>
    <property type="molecule type" value="Genomic_DNA"/>
</dbReference>
<protein>
    <submittedName>
        <fullName evidence="1">Uncharacterized protein</fullName>
    </submittedName>
</protein>